<keyword evidence="2" id="KW-0732">Signal</keyword>
<accession>A0A0E0KHE5</accession>
<dbReference type="Proteomes" id="UP000026962">
    <property type="component" value="Chromosome 3"/>
</dbReference>
<organism evidence="3">
    <name type="scientific">Oryza punctata</name>
    <name type="common">Red rice</name>
    <dbReference type="NCBI Taxonomy" id="4537"/>
    <lineage>
        <taxon>Eukaryota</taxon>
        <taxon>Viridiplantae</taxon>
        <taxon>Streptophyta</taxon>
        <taxon>Embryophyta</taxon>
        <taxon>Tracheophyta</taxon>
        <taxon>Spermatophyta</taxon>
        <taxon>Magnoliopsida</taxon>
        <taxon>Liliopsida</taxon>
        <taxon>Poales</taxon>
        <taxon>Poaceae</taxon>
        <taxon>BOP clade</taxon>
        <taxon>Oryzoideae</taxon>
        <taxon>Oryzeae</taxon>
        <taxon>Oryzinae</taxon>
        <taxon>Oryza</taxon>
    </lineage>
</organism>
<dbReference type="EC" id="3.2.2.22" evidence="1"/>
<dbReference type="PANTHER" id="PTHR33453">
    <property type="match status" value="1"/>
</dbReference>
<dbReference type="Gene3D" id="3.40.420.10">
    <property type="entry name" value="Ricin (A subunit), domain 1"/>
    <property type="match status" value="1"/>
</dbReference>
<evidence type="ECO:0000313" key="4">
    <source>
        <dbReference type="Proteomes" id="UP000026962"/>
    </source>
</evidence>
<dbReference type="EnsemblPlants" id="OPUNC03G26900.1">
    <property type="protein sequence ID" value="OPUNC03G26900.1"/>
    <property type="gene ID" value="OPUNC03G26900"/>
</dbReference>
<feature type="chain" id="PRO_5002365444" description="rRNA N-glycosylase" evidence="2">
    <location>
        <begin position="24"/>
        <end position="213"/>
    </location>
</feature>
<dbReference type="Gramene" id="OPUNC03G26900.1">
    <property type="protein sequence ID" value="OPUNC03G26900.1"/>
    <property type="gene ID" value="OPUNC03G26900"/>
</dbReference>
<dbReference type="SUPFAM" id="SSF56371">
    <property type="entry name" value="Ribosome inactivating proteins (RIP)"/>
    <property type="match status" value="1"/>
</dbReference>
<reference evidence="3" key="2">
    <citation type="submission" date="2018-05" db="EMBL/GenBank/DDBJ databases">
        <title>OpunRS2 (Oryza punctata Reference Sequence Version 2).</title>
        <authorList>
            <person name="Zhang J."/>
            <person name="Kudrna D."/>
            <person name="Lee S."/>
            <person name="Talag J."/>
            <person name="Welchert J."/>
            <person name="Wing R.A."/>
        </authorList>
    </citation>
    <scope>NUCLEOTIDE SEQUENCE [LARGE SCALE GENOMIC DNA]</scope>
</reference>
<dbReference type="GO" id="GO:0017148">
    <property type="term" value="P:negative regulation of translation"/>
    <property type="evidence" value="ECO:0007669"/>
    <property type="project" value="UniProtKB-KW"/>
</dbReference>
<comment type="catalytic activity">
    <reaction evidence="1">
        <text>Endohydrolysis of the N-glycosidic bond at one specific adenosine on the 28S rRNA.</text>
        <dbReference type="EC" id="3.2.2.22"/>
    </reaction>
</comment>
<keyword evidence="1" id="KW-0611">Plant defense</keyword>
<dbReference type="eggNOG" id="ENOG502R4IF">
    <property type="taxonomic scope" value="Eukaryota"/>
</dbReference>
<dbReference type="AlphaFoldDB" id="A0A0E0KHE5"/>
<keyword evidence="1" id="KW-0800">Toxin</keyword>
<dbReference type="GO" id="GO:0090729">
    <property type="term" value="F:toxin activity"/>
    <property type="evidence" value="ECO:0007669"/>
    <property type="project" value="UniProtKB-KW"/>
</dbReference>
<dbReference type="GO" id="GO:0006952">
    <property type="term" value="P:defense response"/>
    <property type="evidence" value="ECO:0007669"/>
    <property type="project" value="UniProtKB-KW"/>
</dbReference>
<keyword evidence="4" id="KW-1185">Reference proteome</keyword>
<evidence type="ECO:0000313" key="3">
    <source>
        <dbReference type="EnsemblPlants" id="OPUNC03G26900.1"/>
    </source>
</evidence>
<dbReference type="InterPro" id="IPR036041">
    <property type="entry name" value="Ribosome-inact_prot_sf"/>
</dbReference>
<sequence length="213" mass="24092">MAHTNMVMVTMVVLLFLLTPVRSSLMDKGLFQRNWWPPMRLLRSDFCTETFESILQRHTYTINKSSSLLDIDYINILHRQRGYGQPASWKMSHLIGRGEDEVMVAIRDDNLYVVGFADQTGQWHAFPDYVHLIPGSIPLPIKQDYESLLGDGGHTNLAKLTLGREAMLDAIHTLSNYQSSVDKKVLGEALVTVEEESNEVGKEDGKGLVIMKN</sequence>
<proteinExistence type="inferred from homology"/>
<dbReference type="HOGENOM" id="CLU_1339411_0_0_1"/>
<feature type="signal peptide" evidence="2">
    <location>
        <begin position="1"/>
        <end position="23"/>
    </location>
</feature>
<dbReference type="InterPro" id="IPR016138">
    <property type="entry name" value="Ribosome_inactivat_prot_sub1"/>
</dbReference>
<evidence type="ECO:0000256" key="2">
    <source>
        <dbReference type="SAM" id="SignalP"/>
    </source>
</evidence>
<dbReference type="GO" id="GO:0030598">
    <property type="term" value="F:rRNA N-glycosylase activity"/>
    <property type="evidence" value="ECO:0007669"/>
    <property type="project" value="UniProtKB-EC"/>
</dbReference>
<reference evidence="3" key="1">
    <citation type="submission" date="2015-04" db="UniProtKB">
        <authorList>
            <consortium name="EnsemblPlants"/>
        </authorList>
    </citation>
    <scope>IDENTIFICATION</scope>
</reference>
<name>A0A0E0KHE5_ORYPU</name>
<keyword evidence="1" id="KW-0652">Protein synthesis inhibitor</keyword>
<dbReference type="InterPro" id="IPR001574">
    <property type="entry name" value="Ribosome_inactivat_prot"/>
</dbReference>
<dbReference type="Pfam" id="PF00161">
    <property type="entry name" value="RIP"/>
    <property type="match status" value="1"/>
</dbReference>
<dbReference type="OMA" id="RHTYTIN"/>
<keyword evidence="1" id="KW-0378">Hydrolase</keyword>
<protein>
    <recommendedName>
        <fullName evidence="1">rRNA N-glycosylase</fullName>
        <ecNumber evidence="1">3.2.2.22</ecNumber>
    </recommendedName>
</protein>
<comment type="similarity">
    <text evidence="1">Belongs to the ribosome-inactivating protein family.</text>
</comment>
<dbReference type="PANTHER" id="PTHR33453:SF45">
    <property type="entry name" value="RRNA N-GLYCOSYLASE"/>
    <property type="match status" value="1"/>
</dbReference>
<evidence type="ECO:0000256" key="1">
    <source>
        <dbReference type="RuleBase" id="RU004915"/>
    </source>
</evidence>